<feature type="compositionally biased region" description="Basic and acidic residues" evidence="1">
    <location>
        <begin position="250"/>
        <end position="266"/>
    </location>
</feature>
<gene>
    <name evidence="2" type="ORF">L202_05956</name>
</gene>
<keyword evidence="3" id="KW-1185">Reference proteome</keyword>
<feature type="compositionally biased region" description="Polar residues" evidence="1">
    <location>
        <begin position="1"/>
        <end position="14"/>
    </location>
</feature>
<feature type="region of interest" description="Disordered" evidence="1">
    <location>
        <begin position="148"/>
        <end position="201"/>
    </location>
</feature>
<dbReference type="OrthoDB" id="2537258at2759"/>
<accession>A0A1E3HI10</accession>
<dbReference type="Proteomes" id="UP000094065">
    <property type="component" value="Unassembled WGS sequence"/>
</dbReference>
<comment type="caution">
    <text evidence="2">The sequence shown here is derived from an EMBL/GenBank/DDBJ whole genome shotgun (WGS) entry which is preliminary data.</text>
</comment>
<proteinExistence type="predicted"/>
<feature type="region of interest" description="Disordered" evidence="1">
    <location>
        <begin position="235"/>
        <end position="287"/>
    </location>
</feature>
<dbReference type="EMBL" id="AWGJ01000009">
    <property type="protein sequence ID" value="ODN75990.1"/>
    <property type="molecule type" value="Genomic_DNA"/>
</dbReference>
<dbReference type="RefSeq" id="XP_018991521.1">
    <property type="nucleotide sequence ID" value="XM_019140370.1"/>
</dbReference>
<name>A0A1E3HI10_9TREE</name>
<dbReference type="GeneID" id="30157265"/>
<dbReference type="AlphaFoldDB" id="A0A1E3HI10"/>
<evidence type="ECO:0000313" key="2">
    <source>
        <dbReference type="EMBL" id="ODN75990.1"/>
    </source>
</evidence>
<reference evidence="2 3" key="1">
    <citation type="submission" date="2016-06" db="EMBL/GenBank/DDBJ databases">
        <title>Evolution of pathogenesis and genome organization in the Tremellales.</title>
        <authorList>
            <person name="Cuomo C."/>
            <person name="Litvintseva A."/>
            <person name="Heitman J."/>
            <person name="Chen Y."/>
            <person name="Sun S."/>
            <person name="Springer D."/>
            <person name="Dromer F."/>
            <person name="Young S."/>
            <person name="Zeng Q."/>
            <person name="Chapman S."/>
            <person name="Gujja S."/>
            <person name="Saif S."/>
            <person name="Birren B."/>
        </authorList>
    </citation>
    <scope>NUCLEOTIDE SEQUENCE [LARGE SCALE GENOMIC DNA]</scope>
    <source>
        <strain evidence="2 3">CBS 6039</strain>
    </source>
</reference>
<sequence length="287" mass="31067">MSTAGPSRSPQPSSRYHPYTLQPSHPQPQAKGRRNHDPAPTNGEPPSPPRSRREPSETPSVSLSMAFGGSAGGKWWDEELPPPPASLNSILDSFRKSGEGDRELLLSILGAKKAEEERLSSMIHTRLTILQARLSLHQAALAMNAAGAPPMPAEHYPRPPSEADLGARSPERTPSLTSRDSASASSDRLASPTGGNEYMLPPPVRHGYEVYETSMDKAAEEARPRYWQLPAMSRAPARGSRELPPLCNVAKDRSVSPKETAGRDRSGSGIEMLLDAGMRGLESERAR</sequence>
<feature type="compositionally biased region" description="Low complexity" evidence="1">
    <location>
        <begin position="175"/>
        <end position="191"/>
    </location>
</feature>
<evidence type="ECO:0000256" key="1">
    <source>
        <dbReference type="SAM" id="MobiDB-lite"/>
    </source>
</evidence>
<protein>
    <submittedName>
        <fullName evidence="2">Uncharacterized protein</fullName>
    </submittedName>
</protein>
<organism evidence="2 3">
    <name type="scientific">Cryptococcus amylolentus CBS 6039</name>
    <dbReference type="NCBI Taxonomy" id="1295533"/>
    <lineage>
        <taxon>Eukaryota</taxon>
        <taxon>Fungi</taxon>
        <taxon>Dikarya</taxon>
        <taxon>Basidiomycota</taxon>
        <taxon>Agaricomycotina</taxon>
        <taxon>Tremellomycetes</taxon>
        <taxon>Tremellales</taxon>
        <taxon>Cryptococcaceae</taxon>
        <taxon>Cryptococcus</taxon>
    </lineage>
</organism>
<evidence type="ECO:0000313" key="3">
    <source>
        <dbReference type="Proteomes" id="UP000094065"/>
    </source>
</evidence>
<feature type="region of interest" description="Disordered" evidence="1">
    <location>
        <begin position="1"/>
        <end position="86"/>
    </location>
</feature>